<comment type="pathway">
    <text evidence="2 10">Glycerolipid metabolism; ether lipid biosynthesis.</text>
</comment>
<dbReference type="Pfam" id="PF02913">
    <property type="entry name" value="FAD-oxidase_C"/>
    <property type="match status" value="2"/>
</dbReference>
<gene>
    <name evidence="12" type="ORF">V9T40_003606</name>
</gene>
<evidence type="ECO:0000256" key="4">
    <source>
        <dbReference type="ARBA" id="ARBA00011738"/>
    </source>
</evidence>
<dbReference type="InterPro" id="IPR025650">
    <property type="entry name" value="Alkyl-DHAP_Synthase"/>
</dbReference>
<sequence length="369" mass="40694">MKSNDAIKRYNIGTGDVVHLPHLKSWAENAINLDIKNPLIPLESSLPTSYPDSCINKENHENVKTIVELAVSHNIVIIPFGGGTSVSGASTCPSHEPRPIIVLDMSHMNRLLWLNEENLTACFEAGIIGQDLERILYSKGFTCGHEPDSYEFSSLGGWVATRASGMKKNVYGNIEDIMLGFRMVTPKGVLERCCDIPRMSCGPDFMQLVLGSEGQSAEDVANNFKKISKIAQSFGGICAGENNGKLGYNLTFIIAYIRDLGFTYQVVSESFETAVPWDKTLAVCTNVKKCLEQACKENPVEVFERLEVMAREEILKSGGSLSHHHGVGKIRSQFYGAQVTDYGVDLYKAMKKFVDPQNIFGVGNLLCRI</sequence>
<dbReference type="EMBL" id="JBBCAQ010000006">
    <property type="protein sequence ID" value="KAK7603607.1"/>
    <property type="molecule type" value="Genomic_DNA"/>
</dbReference>
<dbReference type="Gene3D" id="3.30.465.10">
    <property type="match status" value="1"/>
</dbReference>
<evidence type="ECO:0000259" key="11">
    <source>
        <dbReference type="PROSITE" id="PS51387"/>
    </source>
</evidence>
<keyword evidence="10" id="KW-0443">Lipid metabolism</keyword>
<organism evidence="12 13">
    <name type="scientific">Parthenolecanium corni</name>
    <dbReference type="NCBI Taxonomy" id="536013"/>
    <lineage>
        <taxon>Eukaryota</taxon>
        <taxon>Metazoa</taxon>
        <taxon>Ecdysozoa</taxon>
        <taxon>Arthropoda</taxon>
        <taxon>Hexapoda</taxon>
        <taxon>Insecta</taxon>
        <taxon>Pterygota</taxon>
        <taxon>Neoptera</taxon>
        <taxon>Paraneoptera</taxon>
        <taxon>Hemiptera</taxon>
        <taxon>Sternorrhyncha</taxon>
        <taxon>Coccoidea</taxon>
        <taxon>Coccidae</taxon>
        <taxon>Parthenolecanium</taxon>
    </lineage>
</organism>
<evidence type="ECO:0000313" key="12">
    <source>
        <dbReference type="EMBL" id="KAK7603607.1"/>
    </source>
</evidence>
<evidence type="ECO:0000256" key="1">
    <source>
        <dbReference type="ARBA" id="ARBA00004275"/>
    </source>
</evidence>
<dbReference type="Gene3D" id="1.10.45.10">
    <property type="entry name" value="Vanillyl-alcohol Oxidase, Chain A, domain 4"/>
    <property type="match status" value="1"/>
</dbReference>
<dbReference type="InterPro" id="IPR016171">
    <property type="entry name" value="Vanillyl_alc_oxidase_C-sub2"/>
</dbReference>
<evidence type="ECO:0000256" key="2">
    <source>
        <dbReference type="ARBA" id="ARBA00004670"/>
    </source>
</evidence>
<feature type="domain" description="FAD-binding PCMH-type" evidence="11">
    <location>
        <begin position="47"/>
        <end position="229"/>
    </location>
</feature>
<feature type="binding site" evidence="9">
    <location>
        <begin position="161"/>
        <end position="164"/>
    </location>
    <ligand>
        <name>FAD</name>
        <dbReference type="ChEBI" id="CHEBI:57692"/>
    </ligand>
</feature>
<comment type="function">
    <text evidence="10">Catalyzes the exchange of an acyl for a long-chain alkyl group and the formation of the ether bond in the biosynthesis of ether phospholipids.</text>
</comment>
<comment type="caution">
    <text evidence="12">The sequence shown here is derived from an EMBL/GenBank/DDBJ whole genome shotgun (WGS) entry which is preliminary data.</text>
</comment>
<comment type="similarity">
    <text evidence="3 10">Belongs to the FAD-binding oxidoreductase/transferase type 4 family.</text>
</comment>
<comment type="subcellular location">
    <subcellularLocation>
        <location evidence="1 10">Peroxisome</location>
    </subcellularLocation>
</comment>
<evidence type="ECO:0000256" key="6">
    <source>
        <dbReference type="ARBA" id="ARBA00022630"/>
    </source>
</evidence>
<dbReference type="GO" id="GO:0005777">
    <property type="term" value="C:peroxisome"/>
    <property type="evidence" value="ECO:0007669"/>
    <property type="project" value="UniProtKB-SubCell"/>
</dbReference>
<dbReference type="Pfam" id="PF01565">
    <property type="entry name" value="FAD_binding_4"/>
    <property type="match status" value="1"/>
</dbReference>
<dbReference type="InterPro" id="IPR016166">
    <property type="entry name" value="FAD-bd_PCMH"/>
</dbReference>
<dbReference type="PROSITE" id="PS51387">
    <property type="entry name" value="FAD_PCMH"/>
    <property type="match status" value="1"/>
</dbReference>
<evidence type="ECO:0000256" key="3">
    <source>
        <dbReference type="ARBA" id="ARBA00008000"/>
    </source>
</evidence>
<keyword evidence="8 10" id="KW-0576">Peroxisome</keyword>
<evidence type="ECO:0000256" key="7">
    <source>
        <dbReference type="ARBA" id="ARBA00022827"/>
    </source>
</evidence>
<evidence type="ECO:0000256" key="8">
    <source>
        <dbReference type="ARBA" id="ARBA00023140"/>
    </source>
</evidence>
<evidence type="ECO:0000256" key="9">
    <source>
        <dbReference type="PIRSR" id="PIRSR625650-3"/>
    </source>
</evidence>
<dbReference type="GO" id="GO:0071949">
    <property type="term" value="F:FAD binding"/>
    <property type="evidence" value="ECO:0007669"/>
    <property type="project" value="InterPro"/>
</dbReference>
<keyword evidence="13" id="KW-1185">Reference proteome</keyword>
<dbReference type="GO" id="GO:0008610">
    <property type="term" value="P:lipid biosynthetic process"/>
    <property type="evidence" value="ECO:0007669"/>
    <property type="project" value="InterPro"/>
</dbReference>
<accession>A0AAN9TRL8</accession>
<keyword evidence="10" id="KW-0444">Lipid biosynthesis</keyword>
<keyword evidence="6 10" id="KW-0285">Flavoprotein</keyword>
<dbReference type="EC" id="2.5.1.26" evidence="5 10"/>
<name>A0AAN9TRL8_9HEMI</name>
<dbReference type="PANTHER" id="PTHR46568">
    <property type="entry name" value="ALKYLDIHYDROXYACETONEPHOSPHATE SYNTHASE, PEROXISOMAL"/>
    <property type="match status" value="1"/>
</dbReference>
<protein>
    <recommendedName>
        <fullName evidence="5 10">Alkylglycerone-phosphate synthase</fullName>
        <shortName evidence="10">Alkyl-DHAP synthase</shortName>
        <ecNumber evidence="5 10">2.5.1.26</ecNumber>
    </recommendedName>
</protein>
<dbReference type="SUPFAM" id="SSF55103">
    <property type="entry name" value="FAD-linked oxidases, C-terminal domain"/>
    <property type="match status" value="1"/>
</dbReference>
<proteinExistence type="inferred from homology"/>
<dbReference type="AlphaFoldDB" id="A0AAN9TRL8"/>
<dbReference type="Proteomes" id="UP001367676">
    <property type="component" value="Unassembled WGS sequence"/>
</dbReference>
<keyword evidence="7 9" id="KW-0274">FAD</keyword>
<comment type="subunit">
    <text evidence="4 10">Homodimer.</text>
</comment>
<dbReference type="PANTHER" id="PTHR46568:SF1">
    <property type="entry name" value="ALKYLDIHYDROXYACETONEPHOSPHATE SYNTHASE, PEROXISOMAL"/>
    <property type="match status" value="1"/>
</dbReference>
<evidence type="ECO:0000313" key="13">
    <source>
        <dbReference type="Proteomes" id="UP001367676"/>
    </source>
</evidence>
<dbReference type="Gene3D" id="3.30.300.330">
    <property type="match status" value="1"/>
</dbReference>
<evidence type="ECO:0000256" key="5">
    <source>
        <dbReference type="ARBA" id="ARBA00012385"/>
    </source>
</evidence>
<dbReference type="InterPro" id="IPR004113">
    <property type="entry name" value="FAD-bd_oxidored_4_C"/>
</dbReference>
<reference evidence="12 13" key="1">
    <citation type="submission" date="2024-03" db="EMBL/GenBank/DDBJ databases">
        <title>Adaptation during the transition from Ophiocordyceps entomopathogen to insect associate is accompanied by gene loss and intensified selection.</title>
        <authorList>
            <person name="Ward C.M."/>
            <person name="Onetto C.A."/>
            <person name="Borneman A.R."/>
        </authorList>
    </citation>
    <scope>NUCLEOTIDE SEQUENCE [LARGE SCALE GENOMIC DNA]</scope>
    <source>
        <strain evidence="12">AWRI1</strain>
        <tissue evidence="12">Single Adult Female</tissue>
    </source>
</reference>
<keyword evidence="10" id="KW-0808">Transferase</keyword>
<dbReference type="InterPro" id="IPR016169">
    <property type="entry name" value="FAD-bd_PCMH_sub2"/>
</dbReference>
<dbReference type="SUPFAM" id="SSF56176">
    <property type="entry name" value="FAD-binding/transporter-associated domain-like"/>
    <property type="match status" value="1"/>
</dbReference>
<dbReference type="InterPro" id="IPR036318">
    <property type="entry name" value="FAD-bd_PCMH-like_sf"/>
</dbReference>
<evidence type="ECO:0000256" key="10">
    <source>
        <dbReference type="RuleBase" id="RU363113"/>
    </source>
</evidence>
<feature type="binding site" evidence="9">
    <location>
        <begin position="79"/>
        <end position="85"/>
    </location>
    <ligand>
        <name>FAD</name>
        <dbReference type="ChEBI" id="CHEBI:57692"/>
    </ligand>
</feature>
<comment type="catalytic activity">
    <reaction evidence="10">
        <text>a long chain fatty alcohol + a 1-acylglycerone 3-phosphate = a 1-O-alkylglycerone 3-phosphate + a long-chain fatty acid + H(+)</text>
        <dbReference type="Rhea" id="RHEA:36171"/>
        <dbReference type="ChEBI" id="CHEBI:15378"/>
        <dbReference type="ChEBI" id="CHEBI:17135"/>
        <dbReference type="ChEBI" id="CHEBI:57534"/>
        <dbReference type="ChEBI" id="CHEBI:57560"/>
        <dbReference type="ChEBI" id="CHEBI:73315"/>
        <dbReference type="EC" id="2.5.1.26"/>
    </reaction>
</comment>
<dbReference type="InterPro" id="IPR006094">
    <property type="entry name" value="Oxid_FAD_bind_N"/>
</dbReference>
<dbReference type="InterPro" id="IPR016164">
    <property type="entry name" value="FAD-linked_Oxase-like_C"/>
</dbReference>
<dbReference type="GO" id="GO:0008609">
    <property type="term" value="F:alkylglycerone-phosphate synthase activity"/>
    <property type="evidence" value="ECO:0007669"/>
    <property type="project" value="UniProtKB-EC"/>
</dbReference>
<comment type="cofactor">
    <cofactor evidence="9 10">
        <name>FAD</name>
        <dbReference type="ChEBI" id="CHEBI:57692"/>
    </cofactor>
</comment>